<evidence type="ECO:0000256" key="1">
    <source>
        <dbReference type="SAM" id="MobiDB-lite"/>
    </source>
</evidence>
<protein>
    <submittedName>
        <fullName evidence="2">Uncharacterized protein</fullName>
    </submittedName>
</protein>
<name>A0A0J7YNJ3_BETVV</name>
<feature type="region of interest" description="Disordered" evidence="1">
    <location>
        <begin position="1"/>
        <end position="20"/>
    </location>
</feature>
<gene>
    <name evidence="2" type="ORF">BVRB_038960</name>
</gene>
<dbReference type="EMBL" id="KQ113873">
    <property type="protein sequence ID" value="KMS65146.1"/>
    <property type="molecule type" value="Genomic_DNA"/>
</dbReference>
<dbReference type="AlphaFoldDB" id="A0A0J7YNJ3"/>
<keyword evidence="3" id="KW-1185">Reference proteome</keyword>
<reference evidence="2 3" key="1">
    <citation type="journal article" date="2014" name="Nature">
        <title>The genome of the recently domesticated crop plant sugar beet (Beta vulgaris).</title>
        <authorList>
            <person name="Dohm J.C."/>
            <person name="Minoche A.E."/>
            <person name="Holtgrawe D."/>
            <person name="Capella-Gutierrez S."/>
            <person name="Zakrzewski F."/>
            <person name="Tafer H."/>
            <person name="Rupp O."/>
            <person name="Sorensen T.R."/>
            <person name="Stracke R."/>
            <person name="Reinhardt R."/>
            <person name="Goesmann A."/>
            <person name="Kraft T."/>
            <person name="Schulz B."/>
            <person name="Stadler P.F."/>
            <person name="Schmidt T."/>
            <person name="Gabaldon T."/>
            <person name="Lehrach H."/>
            <person name="Weisshaar B."/>
            <person name="Himmelbauer H."/>
        </authorList>
    </citation>
    <scope>NUCLEOTIDE SEQUENCE [LARGE SCALE GENOMIC DNA]</scope>
    <source>
        <tissue evidence="2">Taproot</tissue>
    </source>
</reference>
<evidence type="ECO:0000313" key="2">
    <source>
        <dbReference type="EMBL" id="KMS65146.1"/>
    </source>
</evidence>
<dbReference type="Proteomes" id="UP000035740">
    <property type="component" value="Unassembled WGS sequence"/>
</dbReference>
<feature type="non-terminal residue" evidence="2">
    <location>
        <position position="115"/>
    </location>
</feature>
<accession>A0A0J7YNJ3</accession>
<feature type="compositionally biased region" description="Basic and acidic residues" evidence="1">
    <location>
        <begin position="56"/>
        <end position="65"/>
    </location>
</feature>
<dbReference type="Gramene" id="KMS65146">
    <property type="protein sequence ID" value="KMS65146"/>
    <property type="gene ID" value="BVRB_038960"/>
</dbReference>
<sequence>VIDRVLMGSGQSQHDQQDQDGIRVDPELIRALVKRRQRIQQRRQAMQSTITSAIPDIHDRDDHDHDHIDQTLESIAKEEIGEISDHDQVSDLANKTEPVDVIQEKPVDVMQEKAE</sequence>
<feature type="region of interest" description="Disordered" evidence="1">
    <location>
        <begin position="45"/>
        <end position="65"/>
    </location>
</feature>
<organism evidence="2 3">
    <name type="scientific">Beta vulgaris subsp. vulgaris</name>
    <name type="common">Beet</name>
    <dbReference type="NCBI Taxonomy" id="3555"/>
    <lineage>
        <taxon>Eukaryota</taxon>
        <taxon>Viridiplantae</taxon>
        <taxon>Streptophyta</taxon>
        <taxon>Embryophyta</taxon>
        <taxon>Tracheophyta</taxon>
        <taxon>Spermatophyta</taxon>
        <taxon>Magnoliopsida</taxon>
        <taxon>eudicotyledons</taxon>
        <taxon>Gunneridae</taxon>
        <taxon>Pentapetalae</taxon>
        <taxon>Caryophyllales</taxon>
        <taxon>Chenopodiaceae</taxon>
        <taxon>Betoideae</taxon>
        <taxon>Beta</taxon>
    </lineage>
</organism>
<feature type="non-terminal residue" evidence="2">
    <location>
        <position position="1"/>
    </location>
</feature>
<proteinExistence type="predicted"/>
<evidence type="ECO:0000313" key="3">
    <source>
        <dbReference type="Proteomes" id="UP000035740"/>
    </source>
</evidence>